<evidence type="ECO:0000256" key="4">
    <source>
        <dbReference type="ARBA" id="ARBA00022833"/>
    </source>
</evidence>
<dbReference type="PANTHER" id="PTHR14003:SF19">
    <property type="entry name" value="YY2 TRANSCRIPTION FACTOR"/>
    <property type="match status" value="1"/>
</dbReference>
<evidence type="ECO:0000313" key="9">
    <source>
        <dbReference type="WBParaSite" id="jg21417"/>
    </source>
</evidence>
<keyword evidence="1" id="KW-0479">Metal-binding</keyword>
<dbReference type="AlphaFoldDB" id="A0A915DND6"/>
<feature type="compositionally biased region" description="Low complexity" evidence="6">
    <location>
        <begin position="274"/>
        <end position="283"/>
    </location>
</feature>
<dbReference type="GO" id="GO:0045893">
    <property type="term" value="P:positive regulation of DNA-templated transcription"/>
    <property type="evidence" value="ECO:0007669"/>
    <property type="project" value="UniProtKB-ARBA"/>
</dbReference>
<dbReference type="GO" id="GO:0005667">
    <property type="term" value="C:transcription regulator complex"/>
    <property type="evidence" value="ECO:0007669"/>
    <property type="project" value="TreeGrafter"/>
</dbReference>
<evidence type="ECO:0000256" key="3">
    <source>
        <dbReference type="ARBA" id="ARBA00022771"/>
    </source>
</evidence>
<feature type="compositionally biased region" description="Polar residues" evidence="6">
    <location>
        <begin position="194"/>
        <end position="205"/>
    </location>
</feature>
<protein>
    <submittedName>
        <fullName evidence="9">C2H2-type domain-containing protein</fullName>
    </submittedName>
</protein>
<feature type="compositionally biased region" description="Polar residues" evidence="6">
    <location>
        <begin position="264"/>
        <end position="273"/>
    </location>
</feature>
<dbReference type="WBParaSite" id="jg21417">
    <property type="protein sequence ID" value="jg21417"/>
    <property type="gene ID" value="jg21417"/>
</dbReference>
<dbReference type="GO" id="GO:0031519">
    <property type="term" value="C:PcG protein complex"/>
    <property type="evidence" value="ECO:0007669"/>
    <property type="project" value="TreeGrafter"/>
</dbReference>
<dbReference type="Gene3D" id="3.30.160.60">
    <property type="entry name" value="Classic Zinc Finger"/>
    <property type="match status" value="2"/>
</dbReference>
<dbReference type="Proteomes" id="UP000887574">
    <property type="component" value="Unplaced"/>
</dbReference>
<dbReference type="PROSITE" id="PS50157">
    <property type="entry name" value="ZINC_FINGER_C2H2_2"/>
    <property type="match status" value="2"/>
</dbReference>
<evidence type="ECO:0000256" key="2">
    <source>
        <dbReference type="ARBA" id="ARBA00022737"/>
    </source>
</evidence>
<dbReference type="GO" id="GO:0000785">
    <property type="term" value="C:chromatin"/>
    <property type="evidence" value="ECO:0007669"/>
    <property type="project" value="TreeGrafter"/>
</dbReference>
<feature type="region of interest" description="Disordered" evidence="6">
    <location>
        <begin position="218"/>
        <end position="332"/>
    </location>
</feature>
<evidence type="ECO:0000256" key="6">
    <source>
        <dbReference type="SAM" id="MobiDB-lite"/>
    </source>
</evidence>
<accession>A0A915DND6</accession>
<evidence type="ECO:0000259" key="7">
    <source>
        <dbReference type="PROSITE" id="PS50157"/>
    </source>
</evidence>
<keyword evidence="4" id="KW-0862">Zinc</keyword>
<feature type="domain" description="C2H2-type" evidence="7">
    <location>
        <begin position="363"/>
        <end position="385"/>
    </location>
</feature>
<dbReference type="GO" id="GO:0000978">
    <property type="term" value="F:RNA polymerase II cis-regulatory region sequence-specific DNA binding"/>
    <property type="evidence" value="ECO:0007669"/>
    <property type="project" value="TreeGrafter"/>
</dbReference>
<dbReference type="GO" id="GO:0008270">
    <property type="term" value="F:zinc ion binding"/>
    <property type="evidence" value="ECO:0007669"/>
    <property type="project" value="UniProtKB-KW"/>
</dbReference>
<feature type="compositionally biased region" description="Acidic residues" evidence="6">
    <location>
        <begin position="230"/>
        <end position="240"/>
    </location>
</feature>
<evidence type="ECO:0000313" key="8">
    <source>
        <dbReference type="Proteomes" id="UP000887574"/>
    </source>
</evidence>
<evidence type="ECO:0000256" key="1">
    <source>
        <dbReference type="ARBA" id="ARBA00022723"/>
    </source>
</evidence>
<dbReference type="SUPFAM" id="SSF57667">
    <property type="entry name" value="beta-beta-alpha zinc fingers"/>
    <property type="match status" value="1"/>
</dbReference>
<dbReference type="FunFam" id="3.30.160.60:FF:001732">
    <property type="entry name" value="Zgc:162936"/>
    <property type="match status" value="1"/>
</dbReference>
<reference evidence="9" key="1">
    <citation type="submission" date="2022-11" db="UniProtKB">
        <authorList>
            <consortium name="WormBaseParasite"/>
        </authorList>
    </citation>
    <scope>IDENTIFICATION</scope>
</reference>
<name>A0A915DND6_9BILA</name>
<feature type="compositionally biased region" description="Low complexity" evidence="6">
    <location>
        <begin position="162"/>
        <end position="183"/>
    </location>
</feature>
<sequence>MCCLTWCSYAYSNPMRLLLNSFPPPLLGSVCDNKGFWWCWVAGDGWCLRIDLSRIHSSSLHANNNHLNTPVKQVEEVCNGQISLATASGMCLTSTPMIPSQCSQPLTLLATSFNTVSTPTKRVSNSGGRRLDQAVRKLTDRLEARLDTTNCSGEGHEDRATPSHSHNTSTTSAASNDAAVNDQNSDDDYYYYSTHDNQTENSAQPTETKLAMNKSSMVLPNSSANKEANAEETDGEDEQDDINRISSLAKQQLDTRNKRKPKKSLQNLSITSCNASSAPPSSNGLQFDSADLSEDDELSFPPSESSSMMAKDEIRGTKDSTPSNDDDGTEKPFSCSHVNCHKKFTNKFLLKKHQFIHTGLRPHACPFCNKRFNRKDNLLRHKKTHLANALLQQDGGRKRHNMLYGVSQEDAGLDVFSTLDQSMSKKKRENQAQNLTSTV</sequence>
<organism evidence="8 9">
    <name type="scientific">Ditylenchus dipsaci</name>
    <dbReference type="NCBI Taxonomy" id="166011"/>
    <lineage>
        <taxon>Eukaryota</taxon>
        <taxon>Metazoa</taxon>
        <taxon>Ecdysozoa</taxon>
        <taxon>Nematoda</taxon>
        <taxon>Chromadorea</taxon>
        <taxon>Rhabditida</taxon>
        <taxon>Tylenchina</taxon>
        <taxon>Tylenchomorpha</taxon>
        <taxon>Sphaerularioidea</taxon>
        <taxon>Anguinidae</taxon>
        <taxon>Anguininae</taxon>
        <taxon>Ditylenchus</taxon>
    </lineage>
</organism>
<feature type="domain" description="C2H2-type" evidence="7">
    <location>
        <begin position="333"/>
        <end position="362"/>
    </location>
</feature>
<feature type="region of interest" description="Disordered" evidence="6">
    <location>
        <begin position="145"/>
        <end position="205"/>
    </location>
</feature>
<keyword evidence="3 5" id="KW-0863">Zinc-finger</keyword>
<dbReference type="Pfam" id="PF00096">
    <property type="entry name" value="zf-C2H2"/>
    <property type="match status" value="1"/>
</dbReference>
<feature type="compositionally biased region" description="Polar residues" evidence="6">
    <location>
        <begin position="244"/>
        <end position="254"/>
    </location>
</feature>
<dbReference type="PROSITE" id="PS00028">
    <property type="entry name" value="ZINC_FINGER_C2H2_1"/>
    <property type="match status" value="2"/>
</dbReference>
<keyword evidence="2" id="KW-0677">Repeat</keyword>
<dbReference type="PANTHER" id="PTHR14003">
    <property type="entry name" value="TRANSCRIPTIONAL REPRESSOR PROTEIN YY"/>
    <property type="match status" value="1"/>
</dbReference>
<dbReference type="GO" id="GO:0000981">
    <property type="term" value="F:DNA-binding transcription factor activity, RNA polymerase II-specific"/>
    <property type="evidence" value="ECO:0007669"/>
    <property type="project" value="TreeGrafter"/>
</dbReference>
<evidence type="ECO:0000256" key="5">
    <source>
        <dbReference type="PROSITE-ProRule" id="PRU00042"/>
    </source>
</evidence>
<dbReference type="InterPro" id="IPR013087">
    <property type="entry name" value="Znf_C2H2_type"/>
</dbReference>
<dbReference type="SMART" id="SM00355">
    <property type="entry name" value="ZnF_C2H2"/>
    <property type="match status" value="2"/>
</dbReference>
<proteinExistence type="predicted"/>
<keyword evidence="8" id="KW-1185">Reference proteome</keyword>
<dbReference type="InterPro" id="IPR036236">
    <property type="entry name" value="Znf_C2H2_sf"/>
</dbReference>